<evidence type="ECO:0000259" key="9">
    <source>
        <dbReference type="Pfam" id="PF01694"/>
    </source>
</evidence>
<keyword evidence="11" id="KW-1185">Reference proteome</keyword>
<evidence type="ECO:0000313" key="10">
    <source>
        <dbReference type="EMBL" id="KFE60950.1"/>
    </source>
</evidence>
<dbReference type="PANTHER" id="PTHR43731">
    <property type="entry name" value="RHOMBOID PROTEASE"/>
    <property type="match status" value="1"/>
</dbReference>
<sequence>MTLGLVGVQLAVYVRTAAAGPLDVDAMVRFGAKVGPLMTEAGESWRLLTANFLHRDAAHLGLNLLVLVAAGSVLEGAWRRLEYAALLVAAGLATMTSSLLWAEEVSVGASGMAYGCVGALIVLGRRYRAVLSPMARRMAGEGVLPTVLVFLWMGWTSVGVDNAGHLGGFCSGLLVGLFVVPRRLTAGEPRSAEWLRAGSVVAVAVVVAGLGVLGRSTWRVERDDVFGVSVAMPSSWRQGADRLGRLAFSNGLPGLGRATFVAEAIQTGEPGDGGLQAVHFQESALAAEAVLPEGRPVKVRGPRPAWVSGGPAQEVQAELQGADGVTHLRALFVPRGEFVYQLVFTWPGRFPRYRRVVERMVAELRLEEPSMLREARARALLVPGASEPLAQLGSALRRWGRPAEAVEPLREAVRLAPSQVATRVELARAFLESGHVEEGCHAAEEARVYGPSETGALEAGVRCELARGDTERALARLEEARRVAPQDPRLRAAEAALRATVKAGGR</sequence>
<feature type="transmembrane region" description="Helical" evidence="8">
    <location>
        <begin position="81"/>
        <end position="101"/>
    </location>
</feature>
<dbReference type="AlphaFoldDB" id="A0A085VZT7"/>
<protein>
    <submittedName>
        <fullName evidence="10">Putative membrane protein</fullName>
    </submittedName>
</protein>
<evidence type="ECO:0000256" key="6">
    <source>
        <dbReference type="ARBA" id="ARBA00023136"/>
    </source>
</evidence>
<evidence type="ECO:0000256" key="5">
    <source>
        <dbReference type="ARBA" id="ARBA00022989"/>
    </source>
</evidence>
<evidence type="ECO:0000313" key="11">
    <source>
        <dbReference type="Proteomes" id="UP000028725"/>
    </source>
</evidence>
<feature type="transmembrane region" description="Helical" evidence="8">
    <location>
        <begin position="164"/>
        <end position="182"/>
    </location>
</feature>
<comment type="similarity">
    <text evidence="2">Belongs to the peptidase S54 family.</text>
</comment>
<organism evidence="10 11">
    <name type="scientific">Hyalangium minutum</name>
    <dbReference type="NCBI Taxonomy" id="394096"/>
    <lineage>
        <taxon>Bacteria</taxon>
        <taxon>Pseudomonadati</taxon>
        <taxon>Myxococcota</taxon>
        <taxon>Myxococcia</taxon>
        <taxon>Myxococcales</taxon>
        <taxon>Cystobacterineae</taxon>
        <taxon>Archangiaceae</taxon>
        <taxon>Hyalangium</taxon>
    </lineage>
</organism>
<evidence type="ECO:0000256" key="3">
    <source>
        <dbReference type="ARBA" id="ARBA00022692"/>
    </source>
</evidence>
<keyword evidence="7" id="KW-0802">TPR repeat</keyword>
<dbReference type="SUPFAM" id="SSF48452">
    <property type="entry name" value="TPR-like"/>
    <property type="match status" value="1"/>
</dbReference>
<evidence type="ECO:0000256" key="2">
    <source>
        <dbReference type="ARBA" id="ARBA00009045"/>
    </source>
</evidence>
<keyword evidence="5 8" id="KW-1133">Transmembrane helix</keyword>
<dbReference type="EMBL" id="JMCB01000026">
    <property type="protein sequence ID" value="KFE60950.1"/>
    <property type="molecule type" value="Genomic_DNA"/>
</dbReference>
<proteinExistence type="inferred from homology"/>
<dbReference type="InterPro" id="IPR035952">
    <property type="entry name" value="Rhomboid-like_sf"/>
</dbReference>
<evidence type="ECO:0000256" key="7">
    <source>
        <dbReference type="PROSITE-ProRule" id="PRU00339"/>
    </source>
</evidence>
<dbReference type="Gene3D" id="1.20.1540.10">
    <property type="entry name" value="Rhomboid-like"/>
    <property type="match status" value="1"/>
</dbReference>
<dbReference type="Pfam" id="PF01694">
    <property type="entry name" value="Rhomboid"/>
    <property type="match status" value="1"/>
</dbReference>
<feature type="transmembrane region" description="Helical" evidence="8">
    <location>
        <begin position="57"/>
        <end position="74"/>
    </location>
</feature>
<comment type="caution">
    <text evidence="10">The sequence shown here is derived from an EMBL/GenBank/DDBJ whole genome shotgun (WGS) entry which is preliminary data.</text>
</comment>
<dbReference type="PANTHER" id="PTHR43731:SF14">
    <property type="entry name" value="PRESENILIN-ASSOCIATED RHOMBOID-LIKE PROTEIN, MITOCHONDRIAL"/>
    <property type="match status" value="1"/>
</dbReference>
<keyword evidence="4" id="KW-0378">Hydrolase</keyword>
<reference evidence="10 11" key="1">
    <citation type="submission" date="2014-04" db="EMBL/GenBank/DDBJ databases">
        <title>Genome assembly of Hyalangium minutum DSM 14724.</title>
        <authorList>
            <person name="Sharma G."/>
            <person name="Subramanian S."/>
        </authorList>
    </citation>
    <scope>NUCLEOTIDE SEQUENCE [LARGE SCALE GENOMIC DNA]</scope>
    <source>
        <strain evidence="10 11">DSM 14724</strain>
    </source>
</reference>
<keyword evidence="6 8" id="KW-0472">Membrane</keyword>
<keyword evidence="3 8" id="KW-0812">Transmembrane</keyword>
<dbReference type="GO" id="GO:0004252">
    <property type="term" value="F:serine-type endopeptidase activity"/>
    <property type="evidence" value="ECO:0007669"/>
    <property type="project" value="InterPro"/>
</dbReference>
<evidence type="ECO:0000256" key="8">
    <source>
        <dbReference type="SAM" id="Phobius"/>
    </source>
</evidence>
<dbReference type="InterPro" id="IPR011990">
    <property type="entry name" value="TPR-like_helical_dom_sf"/>
</dbReference>
<feature type="transmembrane region" description="Helical" evidence="8">
    <location>
        <begin position="139"/>
        <end position="158"/>
    </location>
</feature>
<dbReference type="InterPro" id="IPR050925">
    <property type="entry name" value="Rhomboid_protease_S54"/>
</dbReference>
<accession>A0A085VZT7</accession>
<dbReference type="STRING" id="394096.DB31_4574"/>
<dbReference type="Gene3D" id="1.25.40.10">
    <property type="entry name" value="Tetratricopeptide repeat domain"/>
    <property type="match status" value="1"/>
</dbReference>
<evidence type="ECO:0000256" key="1">
    <source>
        <dbReference type="ARBA" id="ARBA00004141"/>
    </source>
</evidence>
<feature type="repeat" description="TPR" evidence="7">
    <location>
        <begin position="386"/>
        <end position="419"/>
    </location>
</feature>
<feature type="transmembrane region" description="Helical" evidence="8">
    <location>
        <begin position="107"/>
        <end position="127"/>
    </location>
</feature>
<dbReference type="PROSITE" id="PS50005">
    <property type="entry name" value="TPR"/>
    <property type="match status" value="1"/>
</dbReference>
<gene>
    <name evidence="10" type="ORF">DB31_4574</name>
</gene>
<feature type="domain" description="Peptidase S54 rhomboid" evidence="9">
    <location>
        <begin position="42"/>
        <end position="181"/>
    </location>
</feature>
<dbReference type="InterPro" id="IPR022764">
    <property type="entry name" value="Peptidase_S54_rhomboid_dom"/>
</dbReference>
<comment type="subcellular location">
    <subcellularLocation>
        <location evidence="1">Membrane</location>
        <topology evidence="1">Multi-pass membrane protein</topology>
    </subcellularLocation>
</comment>
<dbReference type="InterPro" id="IPR019734">
    <property type="entry name" value="TPR_rpt"/>
</dbReference>
<dbReference type="SUPFAM" id="SSF144091">
    <property type="entry name" value="Rhomboid-like"/>
    <property type="match status" value="1"/>
</dbReference>
<feature type="transmembrane region" description="Helical" evidence="8">
    <location>
        <begin position="194"/>
        <end position="213"/>
    </location>
</feature>
<evidence type="ECO:0000256" key="4">
    <source>
        <dbReference type="ARBA" id="ARBA00022801"/>
    </source>
</evidence>
<dbReference type="Proteomes" id="UP000028725">
    <property type="component" value="Unassembled WGS sequence"/>
</dbReference>
<dbReference type="GO" id="GO:0016020">
    <property type="term" value="C:membrane"/>
    <property type="evidence" value="ECO:0007669"/>
    <property type="project" value="UniProtKB-SubCell"/>
</dbReference>
<name>A0A085VZT7_9BACT</name>